<protein>
    <recommendedName>
        <fullName evidence="3">Phage tail protein</fullName>
    </recommendedName>
</protein>
<evidence type="ECO:0000313" key="2">
    <source>
        <dbReference type="Proteomes" id="UP000092093"/>
    </source>
</evidence>
<reference evidence="1 2" key="1">
    <citation type="submission" date="2015-09" db="EMBL/GenBank/DDBJ databases">
        <title>Aphanizomenon flos-aquae WA102.</title>
        <authorList>
            <person name="Driscoll C."/>
        </authorList>
    </citation>
    <scope>NUCLEOTIDE SEQUENCE [LARGE SCALE GENOMIC DNA]</scope>
    <source>
        <strain evidence="1">WA102</strain>
    </source>
</reference>
<dbReference type="AlphaFoldDB" id="A0A1B7X0W9"/>
<gene>
    <name evidence="1" type="ORF">AN484_14650</name>
</gene>
<evidence type="ECO:0000313" key="1">
    <source>
        <dbReference type="EMBL" id="OBQ43008.1"/>
    </source>
</evidence>
<comment type="caution">
    <text evidence="1">The sequence shown here is derived from an EMBL/GenBank/DDBJ whole genome shotgun (WGS) entry which is preliminary data.</text>
</comment>
<accession>A0A1B7X0W9</accession>
<name>A0A1B7X0W9_APHFL</name>
<organism evidence="1 2">
    <name type="scientific">Aphanizomenon flos-aquae WA102</name>
    <dbReference type="NCBI Taxonomy" id="1710896"/>
    <lineage>
        <taxon>Bacteria</taxon>
        <taxon>Bacillati</taxon>
        <taxon>Cyanobacteriota</taxon>
        <taxon>Cyanophyceae</taxon>
        <taxon>Nostocales</taxon>
        <taxon>Aphanizomenonaceae</taxon>
        <taxon>Aphanizomenon</taxon>
    </lineage>
</organism>
<proteinExistence type="predicted"/>
<dbReference type="Proteomes" id="UP000092093">
    <property type="component" value="Unassembled WGS sequence"/>
</dbReference>
<sequence length="138" mass="15142">MSIQNESDFIVQIGGPFLQLAVTEKSGGEVSRETAKYPDALKDKSYFTTGRRMISDLVLRLPYDAADHEILIEEIESSCQDPFSIVVQAVKNCPDVENYGPPVVYKGCILSKIKRPDVKRGSGSGVAMLELEFAVGDL</sequence>
<evidence type="ECO:0008006" key="3">
    <source>
        <dbReference type="Google" id="ProtNLM"/>
    </source>
</evidence>
<dbReference type="EMBL" id="LJOW01000074">
    <property type="protein sequence ID" value="OBQ43008.1"/>
    <property type="molecule type" value="Genomic_DNA"/>
</dbReference>